<gene>
    <name evidence="3" type="ORF">E4U13_007795</name>
</gene>
<feature type="region of interest" description="Disordered" evidence="1">
    <location>
        <begin position="360"/>
        <end position="387"/>
    </location>
</feature>
<feature type="compositionally biased region" description="Polar residues" evidence="1">
    <location>
        <begin position="108"/>
        <end position="141"/>
    </location>
</feature>
<keyword evidence="2" id="KW-0472">Membrane</keyword>
<feature type="compositionally biased region" description="Low complexity" evidence="1">
    <location>
        <begin position="366"/>
        <end position="382"/>
    </location>
</feature>
<keyword evidence="2" id="KW-0812">Transmembrane</keyword>
<feature type="compositionally biased region" description="Polar residues" evidence="1">
    <location>
        <begin position="586"/>
        <end position="596"/>
    </location>
</feature>
<evidence type="ECO:0000256" key="2">
    <source>
        <dbReference type="SAM" id="Phobius"/>
    </source>
</evidence>
<feature type="compositionally biased region" description="Polar residues" evidence="1">
    <location>
        <begin position="1"/>
        <end position="11"/>
    </location>
</feature>
<reference evidence="3 4" key="1">
    <citation type="journal article" date="2020" name="bioRxiv">
        <title>Whole genome comparisons of ergot fungi reveals the divergence and evolution of species within the genus Claviceps are the result of varying mechanisms driving genome evolution and host range expansion.</title>
        <authorList>
            <person name="Wyka S.A."/>
            <person name="Mondo S.J."/>
            <person name="Liu M."/>
            <person name="Dettman J."/>
            <person name="Nalam V."/>
            <person name="Broders K.D."/>
        </authorList>
    </citation>
    <scope>NUCLEOTIDE SEQUENCE [LARGE SCALE GENOMIC DNA]</scope>
    <source>
        <strain evidence="3 4">LM576</strain>
    </source>
</reference>
<keyword evidence="2" id="KW-1133">Transmembrane helix</keyword>
<dbReference type="AlphaFoldDB" id="A0A9P7PVA6"/>
<feature type="compositionally biased region" description="Low complexity" evidence="1">
    <location>
        <begin position="153"/>
        <end position="171"/>
    </location>
</feature>
<comment type="caution">
    <text evidence="3">The sequence shown here is derived from an EMBL/GenBank/DDBJ whole genome shotgun (WGS) entry which is preliminary data.</text>
</comment>
<feature type="compositionally biased region" description="Polar residues" evidence="1">
    <location>
        <begin position="186"/>
        <end position="197"/>
    </location>
</feature>
<dbReference type="EMBL" id="SRQM01000807">
    <property type="protein sequence ID" value="KAG6105636.1"/>
    <property type="molecule type" value="Genomic_DNA"/>
</dbReference>
<feature type="region of interest" description="Disordered" evidence="1">
    <location>
        <begin position="1"/>
        <end position="219"/>
    </location>
</feature>
<feature type="region of interest" description="Disordered" evidence="1">
    <location>
        <begin position="570"/>
        <end position="600"/>
    </location>
</feature>
<feature type="compositionally biased region" description="Polar residues" evidence="1">
    <location>
        <begin position="59"/>
        <end position="101"/>
    </location>
</feature>
<sequence>MSSTFLSSTTDAGEPTSTSAPGTTVTYTTTSASEGLARPSEISHSDTTGIGPARPAELASTNNDLPINEPNKNGKNDSPSSNPEQGQQPADKGSPTNSGQGQPPAGKSSPTNSGQGQQPAGKSSPTNSGQGQQPAGKSSPNIIPPARQQVENSAQPTRTSAPTTQQQQSPSLSGQVLRPDAFPALNTPTPNLPSGVSRTLMPPSAPHETAGPTPSTGVLASVLPTNLETLAQGISSPFPSQGSEQLPTLASVLLVETASNSALASATPVNTPVGGSHENSDHARPTAAPESHEGDAQLSPWAIAGIAFGSVAALAIAIFIFWLVKRRSRWNASSRGSVTDPGGEDAASRDMAPASTAFTQQIGKVPSASSNSSSIRTSISRDPSTRAYHAAPDMAERHVRSVSPAAHFRHETSHHQILQPTTAAQVFSESHLDGGHQRDLAVGHNQDRVLNSSFDPNGLDAPMHIPSLPPTALSFGVQPPSQFKRDADARASQNSASQGWSLNATSDSKDLPAPPQFAHRESIQSLDFFTNTRDGFRSNPFDLEFEGPLTRNDVSVPVPPSQFADTMPYGNNIGSSASSSRYPSGVNANDWNSSQESRPHDHAVVVTGPTQPPFVWDHVGTSHALESVDLEQQGIAEDEPHIIVGQAL</sequence>
<accession>A0A9P7PVA6</accession>
<feature type="compositionally biased region" description="Low complexity" evidence="1">
    <location>
        <begin position="15"/>
        <end position="33"/>
    </location>
</feature>
<feature type="region of interest" description="Disordered" evidence="1">
    <location>
        <begin position="474"/>
        <end position="514"/>
    </location>
</feature>
<feature type="compositionally biased region" description="Polar residues" evidence="1">
    <location>
        <begin position="491"/>
        <end position="506"/>
    </location>
</feature>
<organism evidence="3 4">
    <name type="scientific">Claviceps humidiphila</name>
    <dbReference type="NCBI Taxonomy" id="1294629"/>
    <lineage>
        <taxon>Eukaryota</taxon>
        <taxon>Fungi</taxon>
        <taxon>Dikarya</taxon>
        <taxon>Ascomycota</taxon>
        <taxon>Pezizomycotina</taxon>
        <taxon>Sordariomycetes</taxon>
        <taxon>Hypocreomycetidae</taxon>
        <taxon>Hypocreales</taxon>
        <taxon>Clavicipitaceae</taxon>
        <taxon>Claviceps</taxon>
    </lineage>
</organism>
<evidence type="ECO:0000256" key="1">
    <source>
        <dbReference type="SAM" id="MobiDB-lite"/>
    </source>
</evidence>
<feature type="compositionally biased region" description="Basic and acidic residues" evidence="1">
    <location>
        <begin position="278"/>
        <end position="294"/>
    </location>
</feature>
<feature type="transmembrane region" description="Helical" evidence="2">
    <location>
        <begin position="301"/>
        <end position="324"/>
    </location>
</feature>
<evidence type="ECO:0000313" key="3">
    <source>
        <dbReference type="EMBL" id="KAG6105636.1"/>
    </source>
</evidence>
<protein>
    <submittedName>
        <fullName evidence="3">Uncharacterized protein</fullName>
    </submittedName>
</protein>
<proteinExistence type="predicted"/>
<keyword evidence="4" id="KW-1185">Reference proteome</keyword>
<name>A0A9P7PVA6_9HYPO</name>
<feature type="region of interest" description="Disordered" evidence="1">
    <location>
        <begin position="265"/>
        <end position="294"/>
    </location>
</feature>
<evidence type="ECO:0000313" key="4">
    <source>
        <dbReference type="Proteomes" id="UP000732380"/>
    </source>
</evidence>
<dbReference type="Proteomes" id="UP000732380">
    <property type="component" value="Unassembled WGS sequence"/>
</dbReference>